<dbReference type="InterPro" id="IPR029016">
    <property type="entry name" value="GAF-like_dom_sf"/>
</dbReference>
<dbReference type="SUPFAM" id="SSF55781">
    <property type="entry name" value="GAF domain-like"/>
    <property type="match status" value="1"/>
</dbReference>
<dbReference type="Pfam" id="PF01590">
    <property type="entry name" value="GAF"/>
    <property type="match status" value="1"/>
</dbReference>
<dbReference type="EMBL" id="JAELXS010000003">
    <property type="protein sequence ID" value="MBJ6121648.1"/>
    <property type="molecule type" value="Genomic_DNA"/>
</dbReference>
<evidence type="ECO:0000313" key="4">
    <source>
        <dbReference type="Proteomes" id="UP000640426"/>
    </source>
</evidence>
<protein>
    <submittedName>
        <fullName evidence="3">GAF domain-containing protein</fullName>
    </submittedName>
</protein>
<comment type="caution">
    <text evidence="3">The sequence shown here is derived from an EMBL/GenBank/DDBJ whole genome shotgun (WGS) entry which is preliminary data.</text>
</comment>
<accession>A0ABS0XNM1</accession>
<feature type="region of interest" description="Disordered" evidence="1">
    <location>
        <begin position="215"/>
        <end position="240"/>
    </location>
</feature>
<dbReference type="Gene3D" id="3.30.450.40">
    <property type="match status" value="1"/>
</dbReference>
<dbReference type="InterPro" id="IPR003018">
    <property type="entry name" value="GAF"/>
</dbReference>
<dbReference type="PANTHER" id="PTHR43102:SF2">
    <property type="entry name" value="GAF DOMAIN-CONTAINING PROTEIN"/>
    <property type="match status" value="1"/>
</dbReference>
<feature type="domain" description="GAF" evidence="2">
    <location>
        <begin position="22"/>
        <end position="165"/>
    </location>
</feature>
<dbReference type="PANTHER" id="PTHR43102">
    <property type="entry name" value="SLR1143 PROTEIN"/>
    <property type="match status" value="1"/>
</dbReference>
<evidence type="ECO:0000256" key="1">
    <source>
        <dbReference type="SAM" id="MobiDB-lite"/>
    </source>
</evidence>
<gene>
    <name evidence="3" type="ORF">JAO74_07575</name>
</gene>
<sequence length="240" mass="25596">MTTVSEQIRLATLDAYRLLDTPPERQFDAIVRAAAESSGAPISTITLVDGSRQWFKAKLGLEHDGDPIADSICAHAMHSDEVFVVNDASQDDRFRHMAGVASTPGIRFYAGAPLRASDGARLGTLCIIDVEPRAGLEDEERRMLETLARRTMAAFELRREAAATSAGASDAAILARALDHLARASALLDHVDATGATAHLERVIAMVEELRSSAPADQIDRDRASAEIPPAGIAATGGRT</sequence>
<name>A0ABS0XNM1_9SPHN</name>
<evidence type="ECO:0000313" key="3">
    <source>
        <dbReference type="EMBL" id="MBJ6121648.1"/>
    </source>
</evidence>
<keyword evidence="4" id="KW-1185">Reference proteome</keyword>
<reference evidence="4" key="1">
    <citation type="submission" date="2020-12" db="EMBL/GenBank/DDBJ databases">
        <title>Hymenobacter sp.</title>
        <authorList>
            <person name="Kim M.K."/>
        </authorList>
    </citation>
    <scope>NUCLEOTIDE SEQUENCE [LARGE SCALE GENOMIC DNA]</scope>
    <source>
        <strain evidence="4">BT553</strain>
    </source>
</reference>
<dbReference type="Proteomes" id="UP000640426">
    <property type="component" value="Unassembled WGS sequence"/>
</dbReference>
<evidence type="ECO:0000259" key="2">
    <source>
        <dbReference type="SMART" id="SM00065"/>
    </source>
</evidence>
<proteinExistence type="predicted"/>
<dbReference type="SMART" id="SM00065">
    <property type="entry name" value="GAF"/>
    <property type="match status" value="1"/>
</dbReference>
<organism evidence="3 4">
    <name type="scientific">Sphingomonas mollis</name>
    <dbReference type="NCBI Taxonomy" id="2795726"/>
    <lineage>
        <taxon>Bacteria</taxon>
        <taxon>Pseudomonadati</taxon>
        <taxon>Pseudomonadota</taxon>
        <taxon>Alphaproteobacteria</taxon>
        <taxon>Sphingomonadales</taxon>
        <taxon>Sphingomonadaceae</taxon>
        <taxon>Sphingomonas</taxon>
    </lineage>
</organism>